<dbReference type="EMBL" id="BMKK01000009">
    <property type="protein sequence ID" value="GGD72031.1"/>
    <property type="molecule type" value="Genomic_DNA"/>
</dbReference>
<dbReference type="PANTHER" id="PTHR30289">
    <property type="entry name" value="UNCHARACTERIZED PROTEIN YBCL-RELATED"/>
    <property type="match status" value="1"/>
</dbReference>
<dbReference type="InterPro" id="IPR008914">
    <property type="entry name" value="PEBP"/>
</dbReference>
<dbReference type="InterPro" id="IPR036610">
    <property type="entry name" value="PEBP-like_sf"/>
</dbReference>
<reference evidence="1" key="1">
    <citation type="journal article" date="2014" name="Int. J. Syst. Evol. Microbiol.">
        <title>Complete genome sequence of Corynebacterium casei LMG S-19264T (=DSM 44701T), isolated from a smear-ripened cheese.</title>
        <authorList>
            <consortium name="US DOE Joint Genome Institute (JGI-PGF)"/>
            <person name="Walter F."/>
            <person name="Albersmeier A."/>
            <person name="Kalinowski J."/>
            <person name="Ruckert C."/>
        </authorList>
    </citation>
    <scope>NUCLEOTIDE SEQUENCE</scope>
    <source>
        <strain evidence="1">CGMCC 1.15958</strain>
    </source>
</reference>
<name>A0A917DUF1_9BACT</name>
<accession>A0A917DUF1</accession>
<dbReference type="SUPFAM" id="SSF49777">
    <property type="entry name" value="PEBP-like"/>
    <property type="match status" value="1"/>
</dbReference>
<reference evidence="1" key="2">
    <citation type="submission" date="2020-09" db="EMBL/GenBank/DDBJ databases">
        <authorList>
            <person name="Sun Q."/>
            <person name="Zhou Y."/>
        </authorList>
    </citation>
    <scope>NUCLEOTIDE SEQUENCE</scope>
    <source>
        <strain evidence="1">CGMCC 1.15958</strain>
    </source>
</reference>
<organism evidence="1 2">
    <name type="scientific">Emticicia aquatilis</name>
    <dbReference type="NCBI Taxonomy" id="1537369"/>
    <lineage>
        <taxon>Bacteria</taxon>
        <taxon>Pseudomonadati</taxon>
        <taxon>Bacteroidota</taxon>
        <taxon>Cytophagia</taxon>
        <taxon>Cytophagales</taxon>
        <taxon>Leadbetterellaceae</taxon>
        <taxon>Emticicia</taxon>
    </lineage>
</organism>
<keyword evidence="2" id="KW-1185">Reference proteome</keyword>
<dbReference type="RefSeq" id="WP_188768802.1">
    <property type="nucleotide sequence ID" value="NZ_BMKK01000009.1"/>
</dbReference>
<comment type="caution">
    <text evidence="1">The sequence shown here is derived from an EMBL/GenBank/DDBJ whole genome shotgun (WGS) entry which is preliminary data.</text>
</comment>
<evidence type="ECO:0000313" key="2">
    <source>
        <dbReference type="Proteomes" id="UP000609064"/>
    </source>
</evidence>
<proteinExistence type="predicted"/>
<dbReference type="PANTHER" id="PTHR30289:SF1">
    <property type="entry name" value="PEBP (PHOSPHATIDYLETHANOLAMINE-BINDING PROTEIN) FAMILY PROTEIN"/>
    <property type="match status" value="1"/>
</dbReference>
<dbReference type="Pfam" id="PF01161">
    <property type="entry name" value="PBP"/>
    <property type="match status" value="1"/>
</dbReference>
<gene>
    <name evidence="1" type="ORF">GCM10011514_40240</name>
</gene>
<protein>
    <recommendedName>
        <fullName evidence="3">YbhB/YbcL family Raf kinase inhibitor-like protein</fullName>
    </recommendedName>
</protein>
<dbReference type="Gene3D" id="3.90.280.10">
    <property type="entry name" value="PEBP-like"/>
    <property type="match status" value="1"/>
</dbReference>
<dbReference type="InterPro" id="IPR005247">
    <property type="entry name" value="YbhB_YbcL/LppC-like"/>
</dbReference>
<sequence>MKKIQFLIAFCSILLINCAKEEVETPTNTGVFTLESSGVVNGVLDKKYTCDGQSFAPPLAWKNIPTGTKSFAVLMHHIPPTGDKHVYYVVYKLPSTVTSLPENNTSIGSFGVNTVNGKNSYTPPCSQGPGAKIYIITAYALSAEPVIPASTTKVTMDVVLDAIKSTTLAKSELSVSYTRP</sequence>
<evidence type="ECO:0000313" key="1">
    <source>
        <dbReference type="EMBL" id="GGD72031.1"/>
    </source>
</evidence>
<evidence type="ECO:0008006" key="3">
    <source>
        <dbReference type="Google" id="ProtNLM"/>
    </source>
</evidence>
<dbReference type="CDD" id="cd00865">
    <property type="entry name" value="PEBP_bact_arch"/>
    <property type="match status" value="1"/>
</dbReference>
<dbReference type="Proteomes" id="UP000609064">
    <property type="component" value="Unassembled WGS sequence"/>
</dbReference>
<dbReference type="AlphaFoldDB" id="A0A917DUF1"/>